<dbReference type="InterPro" id="IPR008936">
    <property type="entry name" value="Rho_GTPase_activation_prot"/>
</dbReference>
<evidence type="ECO:0000256" key="1">
    <source>
        <dbReference type="SAM" id="MobiDB-lite"/>
    </source>
</evidence>
<feature type="compositionally biased region" description="Polar residues" evidence="1">
    <location>
        <begin position="24"/>
        <end position="37"/>
    </location>
</feature>
<reference evidence="2 3" key="1">
    <citation type="journal article" date="2024" name="Commun. Biol.">
        <title>Comparative genomic analysis of thermophilic fungi reveals convergent evolutionary adaptations and gene losses.</title>
        <authorList>
            <person name="Steindorff A.S."/>
            <person name="Aguilar-Pontes M.V."/>
            <person name="Robinson A.J."/>
            <person name="Andreopoulos B."/>
            <person name="LaButti K."/>
            <person name="Kuo A."/>
            <person name="Mondo S."/>
            <person name="Riley R."/>
            <person name="Otillar R."/>
            <person name="Haridas S."/>
            <person name="Lipzen A."/>
            <person name="Grimwood J."/>
            <person name="Schmutz J."/>
            <person name="Clum A."/>
            <person name="Reid I.D."/>
            <person name="Moisan M.C."/>
            <person name="Butler G."/>
            <person name="Nguyen T.T.M."/>
            <person name="Dewar K."/>
            <person name="Conant G."/>
            <person name="Drula E."/>
            <person name="Henrissat B."/>
            <person name="Hansel C."/>
            <person name="Singer S."/>
            <person name="Hutchinson M.I."/>
            <person name="de Vries R.P."/>
            <person name="Natvig D.O."/>
            <person name="Powell A.J."/>
            <person name="Tsang A."/>
            <person name="Grigoriev I.V."/>
        </authorList>
    </citation>
    <scope>NUCLEOTIDE SEQUENCE [LARGE SCALE GENOMIC DNA]</scope>
    <source>
        <strain evidence="2 3">CBS 620.91</strain>
    </source>
</reference>
<dbReference type="Gene3D" id="1.10.506.10">
    <property type="entry name" value="GTPase Activation - p120gap, domain 1"/>
    <property type="match status" value="1"/>
</dbReference>
<proteinExistence type="predicted"/>
<dbReference type="PANTHER" id="PTHR14149">
    <property type="entry name" value="RAS GTPASE-ACTIVATING PROTEIN WITH IQ MOTIF"/>
    <property type="match status" value="1"/>
</dbReference>
<comment type="caution">
    <text evidence="2">The sequence shown here is derived from an EMBL/GenBank/DDBJ whole genome shotgun (WGS) entry which is preliminary data.</text>
</comment>
<feature type="compositionally biased region" description="Low complexity" evidence="1">
    <location>
        <begin position="1"/>
        <end position="23"/>
    </location>
</feature>
<accession>A0ABR3V9I7</accession>
<feature type="region of interest" description="Disordered" evidence="1">
    <location>
        <begin position="1"/>
        <end position="37"/>
    </location>
</feature>
<evidence type="ECO:0000313" key="2">
    <source>
        <dbReference type="EMBL" id="KAL1838430.1"/>
    </source>
</evidence>
<evidence type="ECO:0000313" key="3">
    <source>
        <dbReference type="Proteomes" id="UP001583172"/>
    </source>
</evidence>
<gene>
    <name evidence="2" type="ORF">VTJ49DRAFT_2682</name>
</gene>
<sequence length="222" mass="25217">MSVMLQTPSRASTASSSSFQPISRQNTMSSYDGSRSARQSKRYSMSALYMSMSANETDLVIEDDLAKAQKTLRELKAKISSQSKKNFVLEKDVRYLDSRIALLIQNRMALEEVRVNFNPVACCCCSSYADILQQHEVASHLEEAAELQEGTFPNDDKTQKYGNLMFLLQSEPRHIAHLCRLVNMSEIDSLLQTVMFTIYGNQYESREEHLLLTMFQVSSTLL</sequence>
<dbReference type="PANTHER" id="PTHR14149:SF17">
    <property type="entry name" value="GTPASE-ACTIVATING PROTEIN"/>
    <property type="match status" value="1"/>
</dbReference>
<dbReference type="SUPFAM" id="SSF48350">
    <property type="entry name" value="GTPase activation domain, GAP"/>
    <property type="match status" value="1"/>
</dbReference>
<protein>
    <submittedName>
        <fullName evidence="2">Uncharacterized protein</fullName>
    </submittedName>
</protein>
<keyword evidence="3" id="KW-1185">Reference proteome</keyword>
<organism evidence="2 3">
    <name type="scientific">Humicola insolens</name>
    <name type="common">Soft-rot fungus</name>
    <dbReference type="NCBI Taxonomy" id="85995"/>
    <lineage>
        <taxon>Eukaryota</taxon>
        <taxon>Fungi</taxon>
        <taxon>Dikarya</taxon>
        <taxon>Ascomycota</taxon>
        <taxon>Pezizomycotina</taxon>
        <taxon>Sordariomycetes</taxon>
        <taxon>Sordariomycetidae</taxon>
        <taxon>Sordariales</taxon>
        <taxon>Chaetomiaceae</taxon>
        <taxon>Mycothermus</taxon>
    </lineage>
</organism>
<dbReference type="EMBL" id="JAZGSY010000215">
    <property type="protein sequence ID" value="KAL1838430.1"/>
    <property type="molecule type" value="Genomic_DNA"/>
</dbReference>
<dbReference type="Proteomes" id="UP001583172">
    <property type="component" value="Unassembled WGS sequence"/>
</dbReference>
<name>A0ABR3V9I7_HUMIN</name>